<feature type="transmembrane region" description="Helical" evidence="1">
    <location>
        <begin position="12"/>
        <end position="32"/>
    </location>
</feature>
<gene>
    <name evidence="2" type="ORF">UX78_C0003G0023</name>
</gene>
<comment type="caution">
    <text evidence="2">The sequence shown here is derived from an EMBL/GenBank/DDBJ whole genome shotgun (WGS) entry which is preliminary data.</text>
</comment>
<feature type="transmembrane region" description="Helical" evidence="1">
    <location>
        <begin position="131"/>
        <end position="156"/>
    </location>
</feature>
<keyword evidence="1" id="KW-0812">Transmembrane</keyword>
<dbReference type="EMBL" id="LCNM01000003">
    <property type="protein sequence ID" value="KKU56747.1"/>
    <property type="molecule type" value="Genomic_DNA"/>
</dbReference>
<accession>A0A0G1RI54</accession>
<dbReference type="AlphaFoldDB" id="A0A0G1RI54"/>
<protein>
    <recommendedName>
        <fullName evidence="4">Glycosyltransferase RgtA/B/C/D-like domain-containing protein</fullName>
    </recommendedName>
</protein>
<feature type="transmembrane region" description="Helical" evidence="1">
    <location>
        <begin position="313"/>
        <end position="332"/>
    </location>
</feature>
<evidence type="ECO:0000256" key="1">
    <source>
        <dbReference type="SAM" id="Phobius"/>
    </source>
</evidence>
<feature type="transmembrane region" description="Helical" evidence="1">
    <location>
        <begin position="207"/>
        <end position="226"/>
    </location>
</feature>
<feature type="transmembrane region" description="Helical" evidence="1">
    <location>
        <begin position="90"/>
        <end position="110"/>
    </location>
</feature>
<feature type="transmembrane region" description="Helical" evidence="1">
    <location>
        <begin position="339"/>
        <end position="359"/>
    </location>
</feature>
<name>A0A0G1RI54_9BACT</name>
<sequence>MSFLRLKSLFTKFWPYLLILCLTAVYFYFLLIDSRYFFYDDFTAFTFVVPRTYTRIIADSLASRDIDRHKIIGYLLTKFLYHTVSTRVEMYFAALFIIHSLNSSLLFSLLRRLTRHTLTSFVLSAVFAWRFYLWWFSNIHTLLAALFSLCVVHLWLNFLSSRRFLPLALIWLISPLMIYSYGPSFFVFPALFFLTASIYGFRNARQYLLYLSPFILLLIVYFFVYTRAPDSLTRFSMSENPYFRPISVSTFLNVQAQFLHALNPLLPVSIPLLGLVAGALLILTAAAAGHSFWLLAAYLTSIAPNSFFPNHTMFYYLYYPIIFLLVFIARLMRTRYWPVALISVIVLLNPVVNLSQIAFRLRHPAPNFEIKSIHLIDQAVTQAVKSGQTRIKLSNWEVTPNLNHAIDNQALPLFLSGPQKDRFHYSYSRDTQILTLTPRP</sequence>
<evidence type="ECO:0000313" key="2">
    <source>
        <dbReference type="EMBL" id="KKU56747.1"/>
    </source>
</evidence>
<evidence type="ECO:0000313" key="3">
    <source>
        <dbReference type="Proteomes" id="UP000034607"/>
    </source>
</evidence>
<dbReference type="Proteomes" id="UP000034607">
    <property type="component" value="Unassembled WGS sequence"/>
</dbReference>
<keyword evidence="1" id="KW-0472">Membrane</keyword>
<evidence type="ECO:0008006" key="4">
    <source>
        <dbReference type="Google" id="ProtNLM"/>
    </source>
</evidence>
<proteinExistence type="predicted"/>
<reference evidence="2 3" key="1">
    <citation type="journal article" date="2015" name="Nature">
        <title>rRNA introns, odd ribosomes, and small enigmatic genomes across a large radiation of phyla.</title>
        <authorList>
            <person name="Brown C.T."/>
            <person name="Hug L.A."/>
            <person name="Thomas B.C."/>
            <person name="Sharon I."/>
            <person name="Castelle C.J."/>
            <person name="Singh A."/>
            <person name="Wilkins M.J."/>
            <person name="Williams K.H."/>
            <person name="Banfield J.F."/>
        </authorList>
    </citation>
    <scope>NUCLEOTIDE SEQUENCE [LARGE SCALE GENOMIC DNA]</scope>
</reference>
<organism evidence="2 3">
    <name type="scientific">Candidatus Amesbacteria bacterium GW2011_GWA2_47_11</name>
    <dbReference type="NCBI Taxonomy" id="1618357"/>
    <lineage>
        <taxon>Bacteria</taxon>
        <taxon>Candidatus Amesiibacteriota</taxon>
    </lineage>
</organism>
<keyword evidence="1" id="KW-1133">Transmembrane helix</keyword>
<feature type="transmembrane region" description="Helical" evidence="1">
    <location>
        <begin position="272"/>
        <end position="293"/>
    </location>
</feature>
<feature type="transmembrane region" description="Helical" evidence="1">
    <location>
        <begin position="168"/>
        <end position="195"/>
    </location>
</feature>